<accession>A4BHR6</accession>
<dbReference type="SUPFAM" id="SSF82171">
    <property type="entry name" value="DPP6 N-terminal domain-like"/>
    <property type="match status" value="1"/>
</dbReference>
<dbReference type="AlphaFoldDB" id="A4BHR6"/>
<dbReference type="EMBL" id="AAOE01000022">
    <property type="protein sequence ID" value="EAR08321.1"/>
    <property type="molecule type" value="Genomic_DNA"/>
</dbReference>
<evidence type="ECO:0000313" key="2">
    <source>
        <dbReference type="EMBL" id="EAR08321.1"/>
    </source>
</evidence>
<organism evidence="2 3">
    <name type="scientific">Reinekea blandensis MED297</name>
    <dbReference type="NCBI Taxonomy" id="314283"/>
    <lineage>
        <taxon>Bacteria</taxon>
        <taxon>Pseudomonadati</taxon>
        <taxon>Pseudomonadota</taxon>
        <taxon>Gammaproteobacteria</taxon>
        <taxon>Oceanospirillales</taxon>
        <taxon>Saccharospirillaceae</taxon>
        <taxon>Reinekea</taxon>
    </lineage>
</organism>
<proteinExistence type="predicted"/>
<dbReference type="GO" id="GO:0045490">
    <property type="term" value="P:pectin catabolic process"/>
    <property type="evidence" value="ECO:0007669"/>
    <property type="project" value="InterPro"/>
</dbReference>
<gene>
    <name evidence="2" type="ORF">MED297_09281</name>
</gene>
<dbReference type="Pfam" id="PF14583">
    <property type="entry name" value="Pectate_lyase22"/>
    <property type="match status" value="1"/>
</dbReference>
<keyword evidence="2" id="KW-0456">Lyase</keyword>
<dbReference type="PANTHER" id="PTHR36842">
    <property type="entry name" value="PROTEIN TOLB HOMOLOG"/>
    <property type="match status" value="1"/>
</dbReference>
<name>A4BHR6_9GAMM</name>
<keyword evidence="3" id="KW-1185">Reference proteome</keyword>
<feature type="domain" description="Oligogalacturonate lyase" evidence="1">
    <location>
        <begin position="2"/>
        <end position="373"/>
    </location>
</feature>
<reference evidence="2 3" key="1">
    <citation type="submission" date="2006-02" db="EMBL/GenBank/DDBJ databases">
        <authorList>
            <person name="Pinhassi J."/>
            <person name="Pedros-Alio C."/>
            <person name="Ferriera S."/>
            <person name="Johnson J."/>
            <person name="Kravitz S."/>
            <person name="Halpern A."/>
            <person name="Remington K."/>
            <person name="Beeson K."/>
            <person name="Tran B."/>
            <person name="Rogers Y.-H."/>
            <person name="Friedman R."/>
            <person name="Venter J.C."/>
        </authorList>
    </citation>
    <scope>NUCLEOTIDE SEQUENCE [LARGE SCALE GENOMIC DNA]</scope>
    <source>
        <strain evidence="2 3">MED297</strain>
    </source>
</reference>
<dbReference type="InterPro" id="IPR015943">
    <property type="entry name" value="WD40/YVTN_repeat-like_dom_sf"/>
</dbReference>
<dbReference type="STRING" id="314283.MED297_09281"/>
<protein>
    <submittedName>
        <fullName evidence="2">Oligogalacturonate lyase</fullName>
    </submittedName>
</protein>
<comment type="caution">
    <text evidence="2">The sequence shown here is derived from an EMBL/GenBank/DDBJ whole genome shotgun (WGS) entry which is preliminary data.</text>
</comment>
<dbReference type="HOGENOM" id="CLU_057268_0_0_6"/>
<sequence length="374" mass="42718">MAFQTQEDPDTGARLTRLTPKGAICHRTYFYQKSFTRDGSHLLFAGNFDQHWNYYLLDMTKQTARQLTEGEGDNSFGGFLSTDDTVFYYVKHNRDLMRVRLSDGEHTTVYEVPDGWVGYGTWVPNSECTKVVGIEIDADDYIELTDWKKFAELYHRNPHCRLISIDLSTGERTVISDQNTWLGHPIYRPFDDSTVAFCHEGPHDLVTTRMWMVNEDGTNIRKVHEQAPGESCTHEFWVPDGSRMIFVSYLRGESDRWICSVDPDGAGSSRLMQMPPCSHIMSNYDGTLLVGDGSDTPVDVANADGHELENDPYLYVFDLTRKETRKLCRHDTSWEVLDGSRQVNHPHPSFTPDEKQVMFGSDKEGTPAIYLADL</sequence>
<dbReference type="Proteomes" id="UP000005953">
    <property type="component" value="Unassembled WGS sequence"/>
</dbReference>
<evidence type="ECO:0000259" key="1">
    <source>
        <dbReference type="Pfam" id="PF14583"/>
    </source>
</evidence>
<dbReference type="InterPro" id="IPR027946">
    <property type="entry name" value="Ogl_dom"/>
</dbReference>
<dbReference type="Gene3D" id="2.130.10.10">
    <property type="entry name" value="YVTN repeat-like/Quinoprotein amine dehydrogenase"/>
    <property type="match status" value="1"/>
</dbReference>
<evidence type="ECO:0000313" key="3">
    <source>
        <dbReference type="Proteomes" id="UP000005953"/>
    </source>
</evidence>
<dbReference type="GO" id="GO:0047487">
    <property type="term" value="F:oligogalacturonide lyase activity"/>
    <property type="evidence" value="ECO:0007669"/>
    <property type="project" value="InterPro"/>
</dbReference>
<dbReference type="PANTHER" id="PTHR36842:SF1">
    <property type="entry name" value="PROTEIN TOLB"/>
    <property type="match status" value="1"/>
</dbReference>